<dbReference type="Pfam" id="PF01261">
    <property type="entry name" value="AP_endonuc_2"/>
    <property type="match status" value="1"/>
</dbReference>
<keyword evidence="3" id="KW-1185">Reference proteome</keyword>
<dbReference type="Proteomes" id="UP001597092">
    <property type="component" value="Unassembled WGS sequence"/>
</dbReference>
<proteinExistence type="predicted"/>
<reference evidence="2 3" key="1">
    <citation type="journal article" date="2019" name="Int. J. Syst. Evol. Microbiol.">
        <title>The Global Catalogue of Microorganisms (GCM) 10K type strain sequencing project: providing services to taxonomists for standard genome sequencing and annotation.</title>
        <authorList>
            <consortium name="The Broad Institute Genomics Platform"/>
            <consortium name="The Broad Institute Genome Sequencing Center for Infectious Disease"/>
            <person name="Wu L."/>
            <person name="Ma J."/>
        </authorList>
    </citation>
    <scope>NUCLEOTIDE SEQUENCE [LARGE SCALE GENOMIC DNA]</scope>
    <source>
        <strain evidence="2 3">CGMCC 1.10387</strain>
    </source>
</reference>
<accession>A0ABD6DYP6</accession>
<gene>
    <name evidence="2" type="ORF">ACFSAS_11105</name>
</gene>
<sequence>MAQKTAADSEPTSRPRSAIQLHTLRDIDSPLPSTIRRVADAGFEGVEFAGRFLESNPHVVRESLDETGVTPVAAHVDLTRIESNVEALADRLRHVGCGHAIIPHLSGGYFRTKSDIDGLALRLENLADRLDSYGIQLSYHVSREPLLPRLDSFGLGPTVDLPTPDVVWRLLAEAIDLTIRGSARAVETTAFGRLVSQTDDLTFEVDVGWIAAARYDPVELFDYLDDRVALIHVADTRRTRRFPPLYRSVPPGDGILDLDRVLEASRRADVDWIVYEDDDPETPETAIRHGSSLFALDSVG</sequence>
<dbReference type="PANTHER" id="PTHR12110:SF41">
    <property type="entry name" value="INOSOSE DEHYDRATASE"/>
    <property type="match status" value="1"/>
</dbReference>
<evidence type="ECO:0000259" key="1">
    <source>
        <dbReference type="Pfam" id="PF01261"/>
    </source>
</evidence>
<dbReference type="PANTHER" id="PTHR12110">
    <property type="entry name" value="HYDROXYPYRUVATE ISOMERASE"/>
    <property type="match status" value="1"/>
</dbReference>
<evidence type="ECO:0000313" key="3">
    <source>
        <dbReference type="Proteomes" id="UP001597092"/>
    </source>
</evidence>
<dbReference type="InterPro" id="IPR013022">
    <property type="entry name" value="Xyl_isomerase-like_TIM-brl"/>
</dbReference>
<organism evidence="2 3">
    <name type="scientific">Halobellus litoreus</name>
    <dbReference type="NCBI Taxonomy" id="755310"/>
    <lineage>
        <taxon>Archaea</taxon>
        <taxon>Methanobacteriati</taxon>
        <taxon>Methanobacteriota</taxon>
        <taxon>Stenosarchaea group</taxon>
        <taxon>Halobacteria</taxon>
        <taxon>Halobacteriales</taxon>
        <taxon>Haloferacaceae</taxon>
        <taxon>Halobellus</taxon>
    </lineage>
</organism>
<dbReference type="EMBL" id="JBHUDP010000003">
    <property type="protein sequence ID" value="MFD1686160.1"/>
    <property type="molecule type" value="Genomic_DNA"/>
</dbReference>
<protein>
    <submittedName>
        <fullName evidence="2">Sugar phosphate isomerase/epimerase family protein</fullName>
    </submittedName>
</protein>
<dbReference type="RefSeq" id="WP_256308786.1">
    <property type="nucleotide sequence ID" value="NZ_JANHAW010000003.1"/>
</dbReference>
<feature type="domain" description="Xylose isomerase-like TIM barrel" evidence="1">
    <location>
        <begin position="35"/>
        <end position="291"/>
    </location>
</feature>
<name>A0ABD6DYP6_9EURY</name>
<keyword evidence="2" id="KW-0413">Isomerase</keyword>
<dbReference type="GO" id="GO:0016853">
    <property type="term" value="F:isomerase activity"/>
    <property type="evidence" value="ECO:0007669"/>
    <property type="project" value="UniProtKB-KW"/>
</dbReference>
<dbReference type="SUPFAM" id="SSF51658">
    <property type="entry name" value="Xylose isomerase-like"/>
    <property type="match status" value="1"/>
</dbReference>
<dbReference type="InterPro" id="IPR036237">
    <property type="entry name" value="Xyl_isomerase-like_sf"/>
</dbReference>
<comment type="caution">
    <text evidence="2">The sequence shown here is derived from an EMBL/GenBank/DDBJ whole genome shotgun (WGS) entry which is preliminary data.</text>
</comment>
<evidence type="ECO:0000313" key="2">
    <source>
        <dbReference type="EMBL" id="MFD1686160.1"/>
    </source>
</evidence>
<dbReference type="AlphaFoldDB" id="A0ABD6DYP6"/>
<dbReference type="InterPro" id="IPR050312">
    <property type="entry name" value="IolE/XylAMocC-like"/>
</dbReference>
<dbReference type="Gene3D" id="3.20.20.150">
    <property type="entry name" value="Divalent-metal-dependent TIM barrel enzymes"/>
    <property type="match status" value="1"/>
</dbReference>